<dbReference type="AlphaFoldDB" id="I9VXI9"/>
<gene>
    <name evidence="1" type="ORF">HMPREF1080_01291</name>
</gene>
<name>I9VXI9_BACFG</name>
<evidence type="ECO:0000313" key="1">
    <source>
        <dbReference type="EMBL" id="EIZ00714.1"/>
    </source>
</evidence>
<evidence type="ECO:0000313" key="2">
    <source>
        <dbReference type="Proteomes" id="UP000003917"/>
    </source>
</evidence>
<comment type="caution">
    <text evidence="1">The sequence shown here is derived from an EMBL/GenBank/DDBJ whole genome shotgun (WGS) entry which is preliminary data.</text>
</comment>
<proteinExistence type="predicted"/>
<reference evidence="1 2" key="1">
    <citation type="submission" date="2012-02" db="EMBL/GenBank/DDBJ databases">
        <title>The Genome Sequence of Bacteroides fragilis CL05T12C13.</title>
        <authorList>
            <consortium name="The Broad Institute Genome Sequencing Platform"/>
            <person name="Earl A."/>
            <person name="Ward D."/>
            <person name="Feldgarden M."/>
            <person name="Gevers D."/>
            <person name="Zitomersky N.L."/>
            <person name="Coyne M.J."/>
            <person name="Comstock L.E."/>
            <person name="Young S.K."/>
            <person name="Zeng Q."/>
            <person name="Gargeya S."/>
            <person name="Fitzgerald M."/>
            <person name="Haas B."/>
            <person name="Abouelleil A."/>
            <person name="Alvarado L."/>
            <person name="Arachchi H.M."/>
            <person name="Berlin A."/>
            <person name="Chapman S.B."/>
            <person name="Gearin G."/>
            <person name="Goldberg J."/>
            <person name="Griggs A."/>
            <person name="Gujja S."/>
            <person name="Hansen M."/>
            <person name="Heiman D."/>
            <person name="Howarth C."/>
            <person name="Larimer J."/>
            <person name="Lui A."/>
            <person name="MacDonald P.J.P."/>
            <person name="McCowen C."/>
            <person name="Montmayeur A."/>
            <person name="Murphy C."/>
            <person name="Neiman D."/>
            <person name="Pearson M."/>
            <person name="Priest M."/>
            <person name="Roberts A."/>
            <person name="Saif S."/>
            <person name="Shea T."/>
            <person name="Sisk P."/>
            <person name="Stolte C."/>
            <person name="Sykes S."/>
            <person name="Wortman J."/>
            <person name="Nusbaum C."/>
            <person name="Birren B."/>
        </authorList>
    </citation>
    <scope>NUCLEOTIDE SEQUENCE [LARGE SCALE GENOMIC DNA]</scope>
    <source>
        <strain evidence="1 2">CL05T12C13</strain>
    </source>
</reference>
<protein>
    <submittedName>
        <fullName evidence="1">Uncharacterized protein</fullName>
    </submittedName>
</protein>
<organism evidence="1 2">
    <name type="scientific">Bacteroides fragilis CL05T12C13</name>
    <dbReference type="NCBI Taxonomy" id="997881"/>
    <lineage>
        <taxon>Bacteria</taxon>
        <taxon>Pseudomonadati</taxon>
        <taxon>Bacteroidota</taxon>
        <taxon>Bacteroidia</taxon>
        <taxon>Bacteroidales</taxon>
        <taxon>Bacteroidaceae</taxon>
        <taxon>Bacteroides</taxon>
    </lineage>
</organism>
<dbReference type="EMBL" id="AGXP01000015">
    <property type="protein sequence ID" value="EIZ00714.1"/>
    <property type="molecule type" value="Genomic_DNA"/>
</dbReference>
<dbReference type="Proteomes" id="UP000003917">
    <property type="component" value="Unassembled WGS sequence"/>
</dbReference>
<accession>I9VXI9</accession>
<sequence length="37" mass="4427">MLNSIKIPIYGEKPEGGYYFQIYFSNIFLRNNLQVKK</sequence>
<dbReference type="HOGENOM" id="CLU_3340379_0_0_10"/>